<accession>A0A1V6N3L5</accession>
<name>A0A1V6N3L5_METAZ</name>
<proteinExistence type="predicted"/>
<dbReference type="AlphaFoldDB" id="A0A1V6N3L5"/>
<dbReference type="EMBL" id="JXMW01000004">
    <property type="protein sequence ID" value="OQD59290.1"/>
    <property type="molecule type" value="Genomic_DNA"/>
</dbReference>
<sequence length="618" mass="68241">MLNRLLRRAFHGFGGMTILGISRKIISNKYNIIVLVLLIVFFMGVCVSETSAADSNTNSAVKPNKVSQSQVLSASKNLKTYIEKNKKLPNYIAIGNYKYSMEEYMSISSATIVYKNKKSKSNIVVKYGVKSPKSPTGNSISGKLTKKQYSTYASNVNKYINKYNVAPNYASTRLGKIKFQTFIYGNSKILAWSKDNKGVLPKTLTLKVSKTHSMNRYVPKFPKNTINPVTPNNKTSTQKTLSINQVLKASKQVKSYVEMNNSLPSSILIDGKQYSMSEFLYLLSSAIVNINKGNKGDITPISVKAPSYPNGNFTSGNLQKVEFVTLATNVLNFINTNKQAPNYANSKLGTIKFQSLVYEFSGILDFVDSNGSLPNNLTINITTNPLIGGINSSNKTNNSSNNTNGPYDPVGDGFIIINSSNYICGPLLVKYNDKYLISTGKCSCGVAGDYHYHNSTFKNYCPFCKKDGCMIYEEGPTCPEGMWVCTICDADFCLVSGKEHINGSTKYLTKTEYNASQYTYGIKQSIDNNSINIEDIITNDTNGSNSSNNSTNNSTNNISGLNSENNISINKLSYDYGNKIDSSNENVNNESLNNISDVNQLISREEDLILFNEFNLGM</sequence>
<gene>
    <name evidence="2" type="ORF">MBBAR_4c00150</name>
</gene>
<protein>
    <recommendedName>
        <fullName evidence="4">Pseudomurein-binding protein</fullName>
    </recommendedName>
</protein>
<dbReference type="Proteomes" id="UP000191661">
    <property type="component" value="Unassembled WGS sequence"/>
</dbReference>
<dbReference type="RefSeq" id="WP_143746118.1">
    <property type="nucleotide sequence ID" value="NZ_JXMW01000004.1"/>
</dbReference>
<feature type="region of interest" description="Disordered" evidence="1">
    <location>
        <begin position="540"/>
        <end position="560"/>
    </location>
</feature>
<dbReference type="OrthoDB" id="18481at2157"/>
<keyword evidence="3" id="KW-1185">Reference proteome</keyword>
<evidence type="ECO:0008006" key="4">
    <source>
        <dbReference type="Google" id="ProtNLM"/>
    </source>
</evidence>
<comment type="caution">
    <text evidence="2">The sequence shown here is derived from an EMBL/GenBank/DDBJ whole genome shotgun (WGS) entry which is preliminary data.</text>
</comment>
<organism evidence="2 3">
    <name type="scientific">Methanobrevibacter arboriphilus JCM 13429 = DSM 1125</name>
    <dbReference type="NCBI Taxonomy" id="1300164"/>
    <lineage>
        <taxon>Archaea</taxon>
        <taxon>Methanobacteriati</taxon>
        <taxon>Methanobacteriota</taxon>
        <taxon>Methanomada group</taxon>
        <taxon>Methanobacteria</taxon>
        <taxon>Methanobacteriales</taxon>
        <taxon>Methanobacteriaceae</taxon>
        <taxon>Methanobrevibacter</taxon>
    </lineage>
</organism>
<evidence type="ECO:0000313" key="2">
    <source>
        <dbReference type="EMBL" id="OQD59290.1"/>
    </source>
</evidence>
<reference evidence="2 3" key="1">
    <citation type="submission" date="2014-12" db="EMBL/GenBank/DDBJ databases">
        <title>Genome sequence of Methanobrevibacter arboriphilicus DH1, DSM1125.</title>
        <authorList>
            <person name="Poehlein A."/>
            <person name="Thauer R.K."/>
            <person name="Seedorf H."/>
            <person name="Daniel R."/>
        </authorList>
    </citation>
    <scope>NUCLEOTIDE SEQUENCE [LARGE SCALE GENOMIC DNA]</scope>
    <source>
        <strain evidence="2 3">DH1</strain>
    </source>
</reference>
<evidence type="ECO:0000313" key="3">
    <source>
        <dbReference type="Proteomes" id="UP000191661"/>
    </source>
</evidence>
<evidence type="ECO:0000256" key="1">
    <source>
        <dbReference type="SAM" id="MobiDB-lite"/>
    </source>
</evidence>